<feature type="transmembrane region" description="Helical" evidence="7">
    <location>
        <begin position="405"/>
        <end position="426"/>
    </location>
</feature>
<evidence type="ECO:0000256" key="4">
    <source>
        <dbReference type="ARBA" id="ARBA00022692"/>
    </source>
</evidence>
<keyword evidence="6 7" id="KW-0472">Membrane</keyword>
<dbReference type="Gene3D" id="1.20.1740.10">
    <property type="entry name" value="Amino acid/polyamine transporter I"/>
    <property type="match status" value="1"/>
</dbReference>
<keyword evidence="3" id="KW-1003">Cell membrane</keyword>
<evidence type="ECO:0000256" key="5">
    <source>
        <dbReference type="ARBA" id="ARBA00022989"/>
    </source>
</evidence>
<organism evidence="8 9">
    <name type="scientific">Rugamonas aquatica</name>
    <dbReference type="NCBI Taxonomy" id="2743357"/>
    <lineage>
        <taxon>Bacteria</taxon>
        <taxon>Pseudomonadati</taxon>
        <taxon>Pseudomonadota</taxon>
        <taxon>Betaproteobacteria</taxon>
        <taxon>Burkholderiales</taxon>
        <taxon>Oxalobacteraceae</taxon>
        <taxon>Telluria group</taxon>
        <taxon>Rugamonas</taxon>
    </lineage>
</organism>
<dbReference type="PANTHER" id="PTHR42770">
    <property type="entry name" value="AMINO ACID TRANSPORTER-RELATED"/>
    <property type="match status" value="1"/>
</dbReference>
<feature type="transmembrane region" description="Helical" evidence="7">
    <location>
        <begin position="152"/>
        <end position="173"/>
    </location>
</feature>
<keyword evidence="2" id="KW-0813">Transport</keyword>
<feature type="transmembrane region" description="Helical" evidence="7">
    <location>
        <begin position="35"/>
        <end position="63"/>
    </location>
</feature>
<feature type="transmembrane region" description="Helical" evidence="7">
    <location>
        <begin position="287"/>
        <end position="306"/>
    </location>
</feature>
<dbReference type="Proteomes" id="UP000440498">
    <property type="component" value="Unassembled WGS sequence"/>
</dbReference>
<dbReference type="Pfam" id="PF13520">
    <property type="entry name" value="AA_permease_2"/>
    <property type="match status" value="1"/>
</dbReference>
<dbReference type="AlphaFoldDB" id="A0A6A7NAX2"/>
<feature type="transmembrane region" description="Helical" evidence="7">
    <location>
        <begin position="84"/>
        <end position="108"/>
    </location>
</feature>
<feature type="transmembrane region" description="Helical" evidence="7">
    <location>
        <begin position="120"/>
        <end position="140"/>
    </location>
</feature>
<evidence type="ECO:0000256" key="6">
    <source>
        <dbReference type="ARBA" id="ARBA00023136"/>
    </source>
</evidence>
<evidence type="ECO:0000313" key="9">
    <source>
        <dbReference type="Proteomes" id="UP000440498"/>
    </source>
</evidence>
<comment type="subcellular location">
    <subcellularLocation>
        <location evidence="1">Cell membrane</location>
        <topology evidence="1">Multi-pass membrane protein</topology>
    </subcellularLocation>
</comment>
<dbReference type="PANTHER" id="PTHR42770:SF15">
    <property type="entry name" value="GLUTAMATE_GAMMA-AMINOBUTYRATE ANTIPORTER-RELATED"/>
    <property type="match status" value="1"/>
</dbReference>
<feature type="transmembrane region" description="Helical" evidence="7">
    <location>
        <begin position="193"/>
        <end position="220"/>
    </location>
</feature>
<dbReference type="RefSeq" id="WP_152841367.1">
    <property type="nucleotide sequence ID" value="NZ_WHUG01000019.1"/>
</dbReference>
<gene>
    <name evidence="8" type="ORF">GEV02_29325</name>
</gene>
<feature type="transmembrane region" description="Helical" evidence="7">
    <location>
        <begin position="12"/>
        <end position="29"/>
    </location>
</feature>
<evidence type="ECO:0000256" key="2">
    <source>
        <dbReference type="ARBA" id="ARBA00022448"/>
    </source>
</evidence>
<comment type="caution">
    <text evidence="8">The sequence shown here is derived from an EMBL/GenBank/DDBJ whole genome shotgun (WGS) entry which is preliminary data.</text>
</comment>
<dbReference type="PIRSF" id="PIRSF006060">
    <property type="entry name" value="AA_transporter"/>
    <property type="match status" value="1"/>
</dbReference>
<evidence type="ECO:0000256" key="3">
    <source>
        <dbReference type="ARBA" id="ARBA00022475"/>
    </source>
</evidence>
<sequence>MANPSNTQIGRFMLLSMAVAAIFNIRNVVNSNIAIGMVAVPSFLFATATFFIPYVLIIAEFVSLNKDAKSGIYQWIRSSMGDKWAFVGAYCYWFVNLFYFTSVLPNILVYSSYAWLGYEYQFSSLTTVVLSILLFAFATWVSTKGAAWVGRVTSIGSSLVLVMAFGFVGLSLADWIGGVAPAMPVTAAAMTPVFSWSFMGAMAWILFAAGGAESVGVFLNDVRGGARTFVRTIVFAGLLIGALYSVSALVLNLYVPASKLSYTSGVFQVFGALGAHHAVSPLLLNRLVGAVMLLGSFGTLMVWTAAPVKALFSEIPKGIFGERAIALNRHDMPERAAWIQFCVVVPLVVIPALGSSNVNQLLNVVINMTAATALLPPLIIMAAYFHLRLRLDHLPRDFRMGSRRVGLAVTSVLLAFFGVAFIAAIFPAGQNLLLTLGYNVGGVVLFLGWAMWKYRQYECGLVTSEAALLQPRAPASAGVRRSS</sequence>
<proteinExistence type="predicted"/>
<accession>A0A6A7NAX2</accession>
<name>A0A6A7NAX2_9BURK</name>
<protein>
    <submittedName>
        <fullName evidence="8">Amino acid permease</fullName>
    </submittedName>
</protein>
<evidence type="ECO:0000256" key="1">
    <source>
        <dbReference type="ARBA" id="ARBA00004651"/>
    </source>
</evidence>
<dbReference type="GO" id="GO:0022857">
    <property type="term" value="F:transmembrane transporter activity"/>
    <property type="evidence" value="ECO:0007669"/>
    <property type="project" value="InterPro"/>
</dbReference>
<feature type="transmembrane region" description="Helical" evidence="7">
    <location>
        <begin position="360"/>
        <end position="385"/>
    </location>
</feature>
<evidence type="ECO:0000313" key="8">
    <source>
        <dbReference type="EMBL" id="MQA42245.1"/>
    </source>
</evidence>
<feature type="transmembrane region" description="Helical" evidence="7">
    <location>
        <begin position="232"/>
        <end position="255"/>
    </location>
</feature>
<keyword evidence="9" id="KW-1185">Reference proteome</keyword>
<dbReference type="GO" id="GO:0005886">
    <property type="term" value="C:plasma membrane"/>
    <property type="evidence" value="ECO:0007669"/>
    <property type="project" value="UniProtKB-SubCell"/>
</dbReference>
<dbReference type="InterPro" id="IPR002293">
    <property type="entry name" value="AA/rel_permease1"/>
</dbReference>
<keyword evidence="4 7" id="KW-0812">Transmembrane</keyword>
<dbReference type="EMBL" id="WHUG01000019">
    <property type="protein sequence ID" value="MQA42245.1"/>
    <property type="molecule type" value="Genomic_DNA"/>
</dbReference>
<feature type="transmembrane region" description="Helical" evidence="7">
    <location>
        <begin position="432"/>
        <end position="452"/>
    </location>
</feature>
<keyword evidence="5 7" id="KW-1133">Transmembrane helix</keyword>
<dbReference type="InterPro" id="IPR050367">
    <property type="entry name" value="APC_superfamily"/>
</dbReference>
<evidence type="ECO:0000256" key="7">
    <source>
        <dbReference type="SAM" id="Phobius"/>
    </source>
</evidence>
<feature type="transmembrane region" description="Helical" evidence="7">
    <location>
        <begin position="336"/>
        <end position="354"/>
    </location>
</feature>
<reference evidence="8 9" key="1">
    <citation type="submission" date="2019-10" db="EMBL/GenBank/DDBJ databases">
        <title>Two novel species isolated from a subtropical stream in China.</title>
        <authorList>
            <person name="Lu H."/>
        </authorList>
    </citation>
    <scope>NUCLEOTIDE SEQUENCE [LARGE SCALE GENOMIC DNA]</scope>
    <source>
        <strain evidence="8 9">FT29W</strain>
    </source>
</reference>